<feature type="region of interest" description="Disordered" evidence="8">
    <location>
        <begin position="421"/>
        <end position="440"/>
    </location>
</feature>
<feature type="region of interest" description="Disordered" evidence="8">
    <location>
        <begin position="99"/>
        <end position="118"/>
    </location>
</feature>
<dbReference type="InterPro" id="IPR008238">
    <property type="entry name" value="Chorismate_mutase_AroQ_euk"/>
</dbReference>
<dbReference type="InterPro" id="IPR002701">
    <property type="entry name" value="CM_II_prokaryot"/>
</dbReference>
<evidence type="ECO:0000256" key="1">
    <source>
        <dbReference type="ARBA" id="ARBA00004496"/>
    </source>
</evidence>
<evidence type="ECO:0000259" key="9">
    <source>
        <dbReference type="Pfam" id="PF01817"/>
    </source>
</evidence>
<dbReference type="InterPro" id="IPR036263">
    <property type="entry name" value="Chorismate_II_sf"/>
</dbReference>
<dbReference type="InterPro" id="IPR037039">
    <property type="entry name" value="CM_AroQ_sf_eucaryotic"/>
</dbReference>
<dbReference type="GO" id="GO:0046417">
    <property type="term" value="P:chorismate metabolic process"/>
    <property type="evidence" value="ECO:0007669"/>
    <property type="project" value="InterPro"/>
</dbReference>
<gene>
    <name evidence="10" type="primary">CM</name>
    <name evidence="10" type="ORF">Naga_100112g11</name>
</gene>
<dbReference type="PANTHER" id="PTHR21145:SF12">
    <property type="entry name" value="CHORISMATE MUTASE"/>
    <property type="match status" value="1"/>
</dbReference>
<keyword evidence="5" id="KW-0028">Amino-acid biosynthesis</keyword>
<evidence type="ECO:0000256" key="4">
    <source>
        <dbReference type="ARBA" id="ARBA00022490"/>
    </source>
</evidence>
<comment type="subcellular location">
    <subcellularLocation>
        <location evidence="1">Cytoplasm</location>
    </subcellularLocation>
</comment>
<feature type="compositionally biased region" description="Basic and acidic residues" evidence="8">
    <location>
        <begin position="431"/>
        <end position="440"/>
    </location>
</feature>
<name>W7U1H9_9STRA</name>
<dbReference type="AlphaFoldDB" id="W7U1H9"/>
<dbReference type="PROSITE" id="PS51169">
    <property type="entry name" value="CHORISMATE_MUT_3"/>
    <property type="match status" value="1"/>
</dbReference>
<evidence type="ECO:0000256" key="2">
    <source>
        <dbReference type="ARBA" id="ARBA00004817"/>
    </source>
</evidence>
<protein>
    <recommendedName>
        <fullName evidence="3">chorismate mutase</fullName>
        <ecNumber evidence="3">5.4.99.5</ecNumber>
    </recommendedName>
</protein>
<evidence type="ECO:0000256" key="6">
    <source>
        <dbReference type="ARBA" id="ARBA00023141"/>
    </source>
</evidence>
<dbReference type="SUPFAM" id="SSF48600">
    <property type="entry name" value="Chorismate mutase II"/>
    <property type="match status" value="1"/>
</dbReference>
<evidence type="ECO:0000256" key="3">
    <source>
        <dbReference type="ARBA" id="ARBA00012404"/>
    </source>
</evidence>
<dbReference type="OrthoDB" id="191918at2759"/>
<dbReference type="NCBIfam" id="TIGR01802">
    <property type="entry name" value="CM_pl-yst"/>
    <property type="match status" value="1"/>
</dbReference>
<keyword evidence="7" id="KW-0413">Isomerase</keyword>
<keyword evidence="11" id="KW-1185">Reference proteome</keyword>
<evidence type="ECO:0000256" key="7">
    <source>
        <dbReference type="ARBA" id="ARBA00023235"/>
    </source>
</evidence>
<sequence length="440" mass="48408">MPSAPGGTSLSHHKHRRPEILSQSIRISAFLKTPALLLLFMLVPLAALPPTPAFVPTLIMESIQQRHNQQPGEQARKAPCDVITSNSLCILHSISGTKQTRATRESSHHEDAPGSIRRLTWGAPSITHSHHEASEDGSVPSASFISTSSRVNSPSAVSASTTTADVMSLDSIRSTLIRQEDSIIFALIERAQFRQNQAIYAKGILQLDPSIPDYPFLKTLSFLEYLLLETEKLHGKVRRYTSPEEHAFFPEHLPDPILTPLQFPALLAPNTVDVNAQILHLYINEVVPAVCKEGDDEQHGSSVLADITLLQALSRRIHLGKFVAETKFQEEEAKYRALVGADDVDGVMSLLTNSAVEARVLARAKLKASTYGQDIMGETEACKVEPDVIAAIYRDVIIPLTKDVEVLYLFERVGRKPPAPLPGPASHYRLRVGEKGGERR</sequence>
<dbReference type="GO" id="GO:0004106">
    <property type="term" value="F:chorismate mutase activity"/>
    <property type="evidence" value="ECO:0007669"/>
    <property type="project" value="UniProtKB-EC"/>
</dbReference>
<dbReference type="GO" id="GO:0005737">
    <property type="term" value="C:cytoplasm"/>
    <property type="evidence" value="ECO:0007669"/>
    <property type="project" value="UniProtKB-SubCell"/>
</dbReference>
<evidence type="ECO:0000256" key="8">
    <source>
        <dbReference type="SAM" id="MobiDB-lite"/>
    </source>
</evidence>
<evidence type="ECO:0000313" key="11">
    <source>
        <dbReference type="Proteomes" id="UP000019335"/>
    </source>
</evidence>
<keyword evidence="6" id="KW-0057">Aromatic amino acid biosynthesis</keyword>
<dbReference type="Pfam" id="PF01817">
    <property type="entry name" value="CM_2"/>
    <property type="match status" value="1"/>
</dbReference>
<organism evidence="10 11">
    <name type="scientific">Nannochloropsis gaditana</name>
    <dbReference type="NCBI Taxonomy" id="72520"/>
    <lineage>
        <taxon>Eukaryota</taxon>
        <taxon>Sar</taxon>
        <taxon>Stramenopiles</taxon>
        <taxon>Ochrophyta</taxon>
        <taxon>Eustigmatophyceae</taxon>
        <taxon>Eustigmatales</taxon>
        <taxon>Monodopsidaceae</taxon>
        <taxon>Nannochloropsis</taxon>
    </lineage>
</organism>
<comment type="caution">
    <text evidence="10">The sequence shown here is derived from an EMBL/GenBank/DDBJ whole genome shotgun (WGS) entry which is preliminary data.</text>
</comment>
<dbReference type="EMBL" id="AZIL01000123">
    <property type="protein sequence ID" value="EWM29663.1"/>
    <property type="molecule type" value="Genomic_DNA"/>
</dbReference>
<accession>W7U1H9</accession>
<reference evidence="10 11" key="1">
    <citation type="journal article" date="2014" name="Mol. Plant">
        <title>Chromosome Scale Genome Assembly and Transcriptome Profiling of Nannochloropsis gaditana in Nitrogen Depletion.</title>
        <authorList>
            <person name="Corteggiani Carpinelli E."/>
            <person name="Telatin A."/>
            <person name="Vitulo N."/>
            <person name="Forcato C."/>
            <person name="D'Angelo M."/>
            <person name="Schiavon R."/>
            <person name="Vezzi A."/>
            <person name="Giacometti G.M."/>
            <person name="Morosinotto T."/>
            <person name="Valle G."/>
        </authorList>
    </citation>
    <scope>NUCLEOTIDE SEQUENCE [LARGE SCALE GENOMIC DNA]</scope>
    <source>
        <strain evidence="10 11">B-31</strain>
    </source>
</reference>
<comment type="pathway">
    <text evidence="2">Metabolic intermediate biosynthesis; prephenate biosynthesis; prephenate from chorismate: step 1/1.</text>
</comment>
<dbReference type="GO" id="GO:0009073">
    <property type="term" value="P:aromatic amino acid family biosynthetic process"/>
    <property type="evidence" value="ECO:0007669"/>
    <property type="project" value="UniProtKB-KW"/>
</dbReference>
<dbReference type="Proteomes" id="UP000019335">
    <property type="component" value="Chromosome 2"/>
</dbReference>
<proteinExistence type="predicted"/>
<dbReference type="UniPathway" id="UPA00120">
    <property type="reaction ID" value="UER00203"/>
</dbReference>
<evidence type="ECO:0000313" key="10">
    <source>
        <dbReference type="EMBL" id="EWM29663.1"/>
    </source>
</evidence>
<feature type="compositionally biased region" description="Basic and acidic residues" evidence="8">
    <location>
        <begin position="102"/>
        <end position="112"/>
    </location>
</feature>
<feature type="domain" description="Chorismate mutase" evidence="9">
    <location>
        <begin position="306"/>
        <end position="405"/>
    </location>
</feature>
<dbReference type="Gene3D" id="1.10.590.10">
    <property type="entry name" value="Chorismate mutase, AroQ class superfamily, eukaryotic"/>
    <property type="match status" value="1"/>
</dbReference>
<dbReference type="EC" id="5.4.99.5" evidence="3"/>
<dbReference type="PANTHER" id="PTHR21145">
    <property type="entry name" value="CHORISMATE MUTASE"/>
    <property type="match status" value="1"/>
</dbReference>
<evidence type="ECO:0000256" key="5">
    <source>
        <dbReference type="ARBA" id="ARBA00022605"/>
    </source>
</evidence>
<keyword evidence="4" id="KW-0963">Cytoplasm</keyword>
<dbReference type="GO" id="GO:0008652">
    <property type="term" value="P:amino acid biosynthetic process"/>
    <property type="evidence" value="ECO:0007669"/>
    <property type="project" value="UniProtKB-KW"/>
</dbReference>